<comment type="caution">
    <text evidence="3">The sequence shown here is derived from an EMBL/GenBank/DDBJ whole genome shotgun (WGS) entry which is preliminary data.</text>
</comment>
<dbReference type="GO" id="GO:0030246">
    <property type="term" value="F:carbohydrate binding"/>
    <property type="evidence" value="ECO:0007669"/>
    <property type="project" value="InterPro"/>
</dbReference>
<reference evidence="3 4" key="1">
    <citation type="submission" date="2018-03" db="EMBL/GenBank/DDBJ databases">
        <title>Genomic Encyclopedia of Archaeal and Bacterial Type Strains, Phase II (KMG-II): from individual species to whole genera.</title>
        <authorList>
            <person name="Goeker M."/>
        </authorList>
    </citation>
    <scope>NUCLEOTIDE SEQUENCE [LARGE SCALE GENOMIC DNA]</scope>
    <source>
        <strain evidence="3 4">DSM 100214</strain>
    </source>
</reference>
<dbReference type="OrthoDB" id="910296at2"/>
<dbReference type="EMBL" id="QICL01000006">
    <property type="protein sequence ID" value="PXV65922.1"/>
    <property type="molecule type" value="Genomic_DNA"/>
</dbReference>
<sequence>MKNLFIILFLSISSVLWSQNCSLTGMLVDESSSGVEATVCILVSVNDSTNIETALSNETGSFSFENLKNGKYILYLQHMAFVHQNRDVIITEAQADLGTIVLDASSTQLGDVVIKRERPIVKSENGRLIYDASLLSKDKAISNAFDMLRDVPGIIATGDKIELVGMSKYTILINGQITGMSFEQLMATLKSIPASRVTKVEIMYSAPPQYNIRGAAINVELKDDMTDLPSLQGQGTMEYRQAHYAGLMTNANILYTKPSFVFDMNISLDKGKSLKDDPMFARHQFQNNEYEITQQNGGYNNNSAWNARLGATFKLSNKDQLRLIYNGNFNSINAKRTTNALFLENGEFYKSIDSRSRIATDSYLHNINAEYNSHRGIIAGADYTNYEDPTTQYYEDYDIHVLENAYRTETSQKIGKATFYANQTVSAGEGWEINYGLNFSMSRSRSQYEYFKNSENAIVDSLSNTKQKESAASLFTGVTKSFGKLSTQISFSANKFKSTIDLPDESKTLWNDFQPFLNANLTYTHNPNRILQLSFSSDIEYPSYWALSPNIWQINAYSVSKGNPELKYTRTYETQAVFIINQKYVVMGYYNYKPNYSVQLPYQSDDRLETVFQVVNLDYRKMYGLVYIHPLKIENIWDSKATVNLFRLEEKDDSFHGIPYNRFINSFQVALNNTFNISSKPNLKLDVAGTYTYGAIQGVYDIGHMSDVTAGLRWLFLNDNAELIARVQDIFKGNAATVKVNYADQYSSMRTGLDSRILRLSFIYRFGNYKNKKSKEETPDTSRFNRGN</sequence>
<evidence type="ECO:0000313" key="3">
    <source>
        <dbReference type="EMBL" id="PXV65922.1"/>
    </source>
</evidence>
<dbReference type="AlphaFoldDB" id="A0A2V3PQG9"/>
<evidence type="ECO:0000256" key="1">
    <source>
        <dbReference type="SAM" id="SignalP"/>
    </source>
</evidence>
<gene>
    <name evidence="3" type="ORF">CLV62_10695</name>
</gene>
<dbReference type="RefSeq" id="WP_110310109.1">
    <property type="nucleotide sequence ID" value="NZ_QICL01000006.1"/>
</dbReference>
<keyword evidence="4" id="KW-1185">Reference proteome</keyword>
<accession>A0A2V3PQG9</accession>
<proteinExistence type="predicted"/>
<feature type="chain" id="PRO_5015916945" evidence="1">
    <location>
        <begin position="19"/>
        <end position="788"/>
    </location>
</feature>
<dbReference type="Proteomes" id="UP000247973">
    <property type="component" value="Unassembled WGS sequence"/>
</dbReference>
<dbReference type="InterPro" id="IPR041700">
    <property type="entry name" value="OMP_b-brl_3"/>
</dbReference>
<dbReference type="InterPro" id="IPR013784">
    <property type="entry name" value="Carb-bd-like_fold"/>
</dbReference>
<evidence type="ECO:0000313" key="4">
    <source>
        <dbReference type="Proteomes" id="UP000247973"/>
    </source>
</evidence>
<dbReference type="Pfam" id="PF14905">
    <property type="entry name" value="OMP_b-brl_3"/>
    <property type="match status" value="1"/>
</dbReference>
<evidence type="ECO:0000259" key="2">
    <source>
        <dbReference type="Pfam" id="PF14905"/>
    </source>
</evidence>
<feature type="domain" description="Outer membrane protein beta-barrel" evidence="2">
    <location>
        <begin position="379"/>
        <end position="764"/>
    </location>
</feature>
<protein>
    <submittedName>
        <fullName evidence="3">Outer membrane receptor protein involved in Fe transport</fullName>
    </submittedName>
</protein>
<feature type="signal peptide" evidence="1">
    <location>
        <begin position="1"/>
        <end position="18"/>
    </location>
</feature>
<organism evidence="3 4">
    <name type="scientific">Dysgonomonas alginatilytica</name>
    <dbReference type="NCBI Taxonomy" id="1605892"/>
    <lineage>
        <taxon>Bacteria</taxon>
        <taxon>Pseudomonadati</taxon>
        <taxon>Bacteroidota</taxon>
        <taxon>Bacteroidia</taxon>
        <taxon>Bacteroidales</taxon>
        <taxon>Dysgonomonadaceae</taxon>
        <taxon>Dysgonomonas</taxon>
    </lineage>
</organism>
<dbReference type="SUPFAM" id="SSF56935">
    <property type="entry name" value="Porins"/>
    <property type="match status" value="1"/>
</dbReference>
<dbReference type="Gene3D" id="2.60.40.1120">
    <property type="entry name" value="Carboxypeptidase-like, regulatory domain"/>
    <property type="match status" value="1"/>
</dbReference>
<dbReference type="SUPFAM" id="SSF49452">
    <property type="entry name" value="Starch-binding domain-like"/>
    <property type="match status" value="1"/>
</dbReference>
<name>A0A2V3PQG9_9BACT</name>
<keyword evidence="1" id="KW-0732">Signal</keyword>
<keyword evidence="3" id="KW-0675">Receptor</keyword>